<name>A0A1Y1BS74_9BURK</name>
<feature type="compositionally biased region" description="Basic and acidic residues" evidence="1">
    <location>
        <begin position="1"/>
        <end position="11"/>
    </location>
</feature>
<feature type="compositionally biased region" description="Basic residues" evidence="1">
    <location>
        <begin position="12"/>
        <end position="22"/>
    </location>
</feature>
<gene>
    <name evidence="2" type="ORF">BSFP_039860</name>
</gene>
<dbReference type="Proteomes" id="UP000218432">
    <property type="component" value="Chromosome 2"/>
</dbReference>
<dbReference type="AlphaFoldDB" id="A0A1Y1BS74"/>
<organism evidence="2 3">
    <name type="scientific">Burkholderia stabilis</name>
    <dbReference type="NCBI Taxonomy" id="95485"/>
    <lineage>
        <taxon>Bacteria</taxon>
        <taxon>Pseudomonadati</taxon>
        <taxon>Pseudomonadota</taxon>
        <taxon>Betaproteobacteria</taxon>
        <taxon>Burkholderiales</taxon>
        <taxon>Burkholderiaceae</taxon>
        <taxon>Burkholderia</taxon>
        <taxon>Burkholderia cepacia complex</taxon>
    </lineage>
</organism>
<dbReference type="EMBL" id="AP018112">
    <property type="protein sequence ID" value="BAX61119.1"/>
    <property type="molecule type" value="Genomic_DNA"/>
</dbReference>
<evidence type="ECO:0000313" key="2">
    <source>
        <dbReference type="EMBL" id="BAX61119.1"/>
    </source>
</evidence>
<feature type="region of interest" description="Disordered" evidence="1">
    <location>
        <begin position="1"/>
        <end position="30"/>
    </location>
</feature>
<evidence type="ECO:0000313" key="3">
    <source>
        <dbReference type="Proteomes" id="UP000218432"/>
    </source>
</evidence>
<proteinExistence type="predicted"/>
<sequence length="30" mass="3686">MTRGHARETRNGRNRKRTHPRRNAPQVRFE</sequence>
<reference evidence="2 3" key="1">
    <citation type="journal article" date="2017" name="Genome Announc.">
        <title>Complete Genome Sequence of Burkholderia stabilis FERMP-21014.</title>
        <authorList>
            <person name="Konishi K."/>
            <person name="Kumagai T."/>
            <person name="Sakasegawa S."/>
            <person name="Tamura T."/>
        </authorList>
    </citation>
    <scope>NUCLEOTIDE SEQUENCE [LARGE SCALE GENOMIC DNA]</scope>
    <source>
        <strain evidence="2 3">FERMP-21014</strain>
    </source>
</reference>
<evidence type="ECO:0000256" key="1">
    <source>
        <dbReference type="SAM" id="MobiDB-lite"/>
    </source>
</evidence>
<accession>A0A1Y1BS74</accession>
<protein>
    <submittedName>
        <fullName evidence="2">Uncharacterized protein</fullName>
    </submittedName>
</protein>